<evidence type="ECO:0000256" key="7">
    <source>
        <dbReference type="ARBA" id="ARBA00022989"/>
    </source>
</evidence>
<comment type="similarity">
    <text evidence="1 15 16">Belongs to the ATPase B chain family.</text>
</comment>
<evidence type="ECO:0000256" key="4">
    <source>
        <dbReference type="ARBA" id="ARBA00022547"/>
    </source>
</evidence>
<keyword evidence="7 15" id="KW-1133">Transmembrane helix</keyword>
<dbReference type="CDD" id="cd06503">
    <property type="entry name" value="ATP-synt_Fo_b"/>
    <property type="match status" value="1"/>
</dbReference>
<dbReference type="GO" id="GO:0046961">
    <property type="term" value="F:proton-transporting ATPase activity, rotational mechanism"/>
    <property type="evidence" value="ECO:0007669"/>
    <property type="project" value="TreeGrafter"/>
</dbReference>
<proteinExistence type="inferred from homology"/>
<feature type="chain" id="PRO_5022067582" description="ATP synthase subunit b" evidence="18">
    <location>
        <begin position="23"/>
        <end position="194"/>
    </location>
</feature>
<evidence type="ECO:0000256" key="8">
    <source>
        <dbReference type="ARBA" id="ARBA00023065"/>
    </source>
</evidence>
<comment type="function">
    <text evidence="11 15">F(1)F(0) ATP synthase produces ATP from ADP in the presence of a proton or sodium gradient. F-type ATPases consist of two structural domains, F(1) containing the extramembraneous catalytic core and F(0) containing the membrane proton channel, linked together by a central stalk and a peripheral stalk. During catalysis, ATP synthesis in the catalytic domain of F(1) is coupled via a rotary mechanism of the central stalk subunits to proton translocation.</text>
</comment>
<dbReference type="EMBL" id="CP036349">
    <property type="protein sequence ID" value="QDV73546.1"/>
    <property type="molecule type" value="Genomic_DNA"/>
</dbReference>
<protein>
    <recommendedName>
        <fullName evidence="15">ATP synthase subunit b</fullName>
    </recommendedName>
    <alternativeName>
        <fullName evidence="15">ATP synthase F(0) sector subunit b</fullName>
    </alternativeName>
    <alternativeName>
        <fullName evidence="15">ATPase subunit I</fullName>
    </alternativeName>
    <alternativeName>
        <fullName evidence="15">F-type ATPase subunit b</fullName>
        <shortName evidence="15">F-ATPase subunit b</shortName>
    </alternativeName>
</protein>
<evidence type="ECO:0000313" key="19">
    <source>
        <dbReference type="EMBL" id="QDV73546.1"/>
    </source>
</evidence>
<reference evidence="19 20" key="1">
    <citation type="submission" date="2019-02" db="EMBL/GenBank/DDBJ databases">
        <title>Deep-cultivation of Planctomycetes and their phenomic and genomic characterization uncovers novel biology.</title>
        <authorList>
            <person name="Wiegand S."/>
            <person name="Jogler M."/>
            <person name="Boedeker C."/>
            <person name="Pinto D."/>
            <person name="Vollmers J."/>
            <person name="Rivas-Marin E."/>
            <person name="Kohn T."/>
            <person name="Peeters S.H."/>
            <person name="Heuer A."/>
            <person name="Rast P."/>
            <person name="Oberbeckmann S."/>
            <person name="Bunk B."/>
            <person name="Jeske O."/>
            <person name="Meyerdierks A."/>
            <person name="Storesund J.E."/>
            <person name="Kallscheuer N."/>
            <person name="Luecker S."/>
            <person name="Lage O.M."/>
            <person name="Pohl T."/>
            <person name="Merkel B.J."/>
            <person name="Hornburger P."/>
            <person name="Mueller R.-W."/>
            <person name="Bruemmer F."/>
            <person name="Labrenz M."/>
            <person name="Spormann A.M."/>
            <person name="Op den Camp H."/>
            <person name="Overmann J."/>
            <person name="Amann R."/>
            <person name="Jetten M.S.M."/>
            <person name="Mascher T."/>
            <person name="Medema M.H."/>
            <person name="Devos D.P."/>
            <person name="Kaster A.-K."/>
            <person name="Ovreas L."/>
            <person name="Rohde M."/>
            <person name="Galperin M.Y."/>
            <person name="Jogler C."/>
        </authorList>
    </citation>
    <scope>NUCLEOTIDE SEQUENCE [LARGE SCALE GENOMIC DNA]</scope>
    <source>
        <strain evidence="19 20">Spa11</strain>
    </source>
</reference>
<evidence type="ECO:0000256" key="17">
    <source>
        <dbReference type="SAM" id="Coils"/>
    </source>
</evidence>
<dbReference type="GO" id="GO:0045259">
    <property type="term" value="C:proton-transporting ATP synthase complex"/>
    <property type="evidence" value="ECO:0007669"/>
    <property type="project" value="UniProtKB-KW"/>
</dbReference>
<dbReference type="GO" id="GO:0046933">
    <property type="term" value="F:proton-transporting ATP synthase activity, rotational mechanism"/>
    <property type="evidence" value="ECO:0007669"/>
    <property type="project" value="UniProtKB-UniRule"/>
</dbReference>
<name>A0A518K6Y7_9BACT</name>
<keyword evidence="20" id="KW-1185">Reference proteome</keyword>
<keyword evidence="4 15" id="KW-0138">CF(0)</keyword>
<evidence type="ECO:0000256" key="12">
    <source>
        <dbReference type="ARBA" id="ARBA00025614"/>
    </source>
</evidence>
<keyword evidence="2 15" id="KW-0813">Transport</keyword>
<feature type="transmembrane region" description="Helical" evidence="15">
    <location>
        <begin position="38"/>
        <end position="56"/>
    </location>
</feature>
<comment type="subcellular location">
    <subcellularLocation>
        <location evidence="15">Cell membrane</location>
        <topology evidence="15">Single-pass membrane protein</topology>
    </subcellularLocation>
    <subcellularLocation>
        <location evidence="14">Endomembrane system</location>
        <topology evidence="14">Single-pass membrane protein</topology>
    </subcellularLocation>
</comment>
<dbReference type="NCBIfam" id="TIGR01144">
    <property type="entry name" value="ATP_synt_b"/>
    <property type="match status" value="1"/>
</dbReference>
<evidence type="ECO:0000256" key="13">
    <source>
        <dbReference type="ARBA" id="ARBA00026054"/>
    </source>
</evidence>
<dbReference type="InterPro" id="IPR002146">
    <property type="entry name" value="ATP_synth_b/b'su_bac/chlpt"/>
</dbReference>
<dbReference type="PANTHER" id="PTHR33445">
    <property type="entry name" value="ATP SYNTHASE SUBUNIT B', CHLOROPLASTIC"/>
    <property type="match status" value="1"/>
</dbReference>
<dbReference type="RefSeq" id="WP_145110717.1">
    <property type="nucleotide sequence ID" value="NZ_CP036349.1"/>
</dbReference>
<evidence type="ECO:0000313" key="20">
    <source>
        <dbReference type="Proteomes" id="UP000316426"/>
    </source>
</evidence>
<organism evidence="19 20">
    <name type="scientific">Botrimarina mediterranea</name>
    <dbReference type="NCBI Taxonomy" id="2528022"/>
    <lineage>
        <taxon>Bacteria</taxon>
        <taxon>Pseudomonadati</taxon>
        <taxon>Planctomycetota</taxon>
        <taxon>Planctomycetia</taxon>
        <taxon>Pirellulales</taxon>
        <taxon>Lacipirellulaceae</taxon>
        <taxon>Botrimarina</taxon>
    </lineage>
</organism>
<keyword evidence="17" id="KW-0175">Coiled coil</keyword>
<dbReference type="GO" id="GO:0012505">
    <property type="term" value="C:endomembrane system"/>
    <property type="evidence" value="ECO:0007669"/>
    <property type="project" value="UniProtKB-SubCell"/>
</dbReference>
<dbReference type="Proteomes" id="UP000316426">
    <property type="component" value="Chromosome"/>
</dbReference>
<comment type="subunit">
    <text evidence="15">F-type ATPases have 2 components, F(1) - the catalytic core - and F(0) - the membrane proton channel. F(1) has five subunits: alpha(3), beta(3), gamma(1), delta(1), epsilon(1). F(0) has three main subunits: a(1), b(2) and c(10-14). The alpha and beta chains form an alternating ring which encloses part of the gamma chain. F(1) is attached to F(0) by a central stalk formed by the gamma and epsilon chains, while a peripheral stalk is formed by the delta and b chains.</text>
</comment>
<evidence type="ECO:0000256" key="11">
    <source>
        <dbReference type="ARBA" id="ARBA00025198"/>
    </source>
</evidence>
<evidence type="ECO:0000256" key="15">
    <source>
        <dbReference type="HAMAP-Rule" id="MF_01398"/>
    </source>
</evidence>
<evidence type="ECO:0000256" key="5">
    <source>
        <dbReference type="ARBA" id="ARBA00022692"/>
    </source>
</evidence>
<comment type="subunit">
    <text evidence="13">F-type ATPases have 2 components, F(1) - the catalytic core - and F(0) - the membrane proton channel. F(1) has five subunits: alpha(3), beta(3), gamma(1), delta(1), epsilon(1). F(0) has four main subunits: a(1), b(2) and c(10-14). The alpha and beta chains form an alternating ring which encloses part of the gamma chain. F(1) is attached to F(0) by a central stalk formed by the gamma and epsilon chains, while a peripheral stalk is formed by the delta and b chains.</text>
</comment>
<dbReference type="GO" id="GO:0005886">
    <property type="term" value="C:plasma membrane"/>
    <property type="evidence" value="ECO:0007669"/>
    <property type="project" value="UniProtKB-SubCell"/>
</dbReference>
<dbReference type="PANTHER" id="PTHR33445:SF1">
    <property type="entry name" value="ATP SYNTHASE SUBUNIT B"/>
    <property type="match status" value="1"/>
</dbReference>
<evidence type="ECO:0000256" key="2">
    <source>
        <dbReference type="ARBA" id="ARBA00022448"/>
    </source>
</evidence>
<evidence type="ECO:0000256" key="3">
    <source>
        <dbReference type="ARBA" id="ARBA00022475"/>
    </source>
</evidence>
<keyword evidence="10 15" id="KW-0066">ATP synthesis</keyword>
<keyword evidence="18" id="KW-0732">Signal</keyword>
<evidence type="ECO:0000256" key="6">
    <source>
        <dbReference type="ARBA" id="ARBA00022781"/>
    </source>
</evidence>
<keyword evidence="9 15" id="KW-0472">Membrane</keyword>
<feature type="coiled-coil region" evidence="17">
    <location>
        <begin position="60"/>
        <end position="152"/>
    </location>
</feature>
<dbReference type="InterPro" id="IPR050059">
    <property type="entry name" value="ATP_synthase_B_chain"/>
</dbReference>
<gene>
    <name evidence="15 19" type="primary">atpF</name>
    <name evidence="19" type="ORF">Spa11_17440</name>
</gene>
<sequence length="194" mass="20790" precursor="true">MMKARLFLFSLPMLMSASAAQAAEGSTDPLATDPDLAIWTFVVFLAMLAILSQVAWKPIMEALKAREDNITGAIAAAQRQHDEAKALLAEHQAKIAGAADQVREMLAEAHRDAETTIAKAKADAKAEFDAERERATRDIEQAKDAAVRALAERTAGLAIDLAGRVVKQEITPARQSEIVREALGRFGGNGPSAN</sequence>
<evidence type="ECO:0000256" key="1">
    <source>
        <dbReference type="ARBA" id="ARBA00005513"/>
    </source>
</evidence>
<dbReference type="KEGG" id="bmei:Spa11_17440"/>
<evidence type="ECO:0000256" key="14">
    <source>
        <dbReference type="ARBA" id="ARBA00037847"/>
    </source>
</evidence>
<dbReference type="HAMAP" id="MF_01398">
    <property type="entry name" value="ATP_synth_b_bprime"/>
    <property type="match status" value="1"/>
</dbReference>
<feature type="signal peptide" evidence="18">
    <location>
        <begin position="1"/>
        <end position="22"/>
    </location>
</feature>
<evidence type="ECO:0000256" key="18">
    <source>
        <dbReference type="SAM" id="SignalP"/>
    </source>
</evidence>
<evidence type="ECO:0000256" key="16">
    <source>
        <dbReference type="RuleBase" id="RU003848"/>
    </source>
</evidence>
<comment type="function">
    <text evidence="12">Component of the F(0) channel, it forms part of the peripheral stalk, linking F(1) to F(0). The b'-subunit is a diverged and duplicated form of b found in plants and photosynthetic bacteria.</text>
</comment>
<accession>A0A518K6Y7</accession>
<keyword evidence="8 15" id="KW-0406">Ion transport</keyword>
<dbReference type="Pfam" id="PF00430">
    <property type="entry name" value="ATP-synt_B"/>
    <property type="match status" value="1"/>
</dbReference>
<evidence type="ECO:0000256" key="10">
    <source>
        <dbReference type="ARBA" id="ARBA00023310"/>
    </source>
</evidence>
<dbReference type="AlphaFoldDB" id="A0A518K6Y7"/>
<evidence type="ECO:0000256" key="9">
    <source>
        <dbReference type="ARBA" id="ARBA00023136"/>
    </source>
</evidence>
<keyword evidence="3 15" id="KW-1003">Cell membrane</keyword>
<keyword evidence="6 15" id="KW-0375">Hydrogen ion transport</keyword>
<dbReference type="InterPro" id="IPR005864">
    <property type="entry name" value="ATP_synth_F0_bsu_bac"/>
</dbReference>
<keyword evidence="5 15" id="KW-0812">Transmembrane</keyword>